<organism evidence="2 3">
    <name type="scientific">Rosa chinensis</name>
    <name type="common">China rose</name>
    <dbReference type="NCBI Taxonomy" id="74649"/>
    <lineage>
        <taxon>Eukaryota</taxon>
        <taxon>Viridiplantae</taxon>
        <taxon>Streptophyta</taxon>
        <taxon>Embryophyta</taxon>
        <taxon>Tracheophyta</taxon>
        <taxon>Spermatophyta</taxon>
        <taxon>Magnoliopsida</taxon>
        <taxon>eudicotyledons</taxon>
        <taxon>Gunneridae</taxon>
        <taxon>Pentapetalae</taxon>
        <taxon>rosids</taxon>
        <taxon>fabids</taxon>
        <taxon>Rosales</taxon>
        <taxon>Rosaceae</taxon>
        <taxon>Rosoideae</taxon>
        <taxon>Rosoideae incertae sedis</taxon>
        <taxon>Rosa</taxon>
    </lineage>
</organism>
<dbReference type="GO" id="GO:0003964">
    <property type="term" value="F:RNA-directed DNA polymerase activity"/>
    <property type="evidence" value="ECO:0007669"/>
    <property type="project" value="UniProtKB-KW"/>
</dbReference>
<feature type="domain" description="GAG-pre-integrase" evidence="1">
    <location>
        <begin position="50"/>
        <end position="97"/>
    </location>
</feature>
<keyword evidence="2" id="KW-0548">Nucleotidyltransferase</keyword>
<name>A0A2P6RR32_ROSCH</name>
<protein>
    <submittedName>
        <fullName evidence="2">Putative RNA-directed DNA polymerase</fullName>
        <ecNumber evidence="2">2.7.7.49</ecNumber>
    </submittedName>
</protein>
<keyword evidence="3" id="KW-1185">Reference proteome</keyword>
<dbReference type="Pfam" id="PF13976">
    <property type="entry name" value="gag_pre-integrs"/>
    <property type="match status" value="1"/>
</dbReference>
<dbReference type="EC" id="2.7.7.49" evidence="2"/>
<proteinExistence type="predicted"/>
<evidence type="ECO:0000313" key="2">
    <source>
        <dbReference type="EMBL" id="PRQ48851.1"/>
    </source>
</evidence>
<keyword evidence="2" id="KW-0808">Transferase</keyword>
<comment type="caution">
    <text evidence="2">The sequence shown here is derived from an EMBL/GenBank/DDBJ whole genome shotgun (WGS) entry which is preliminary data.</text>
</comment>
<dbReference type="AlphaFoldDB" id="A0A2P6RR32"/>
<reference evidence="2 3" key="1">
    <citation type="journal article" date="2018" name="Nat. Genet.">
        <title>The Rosa genome provides new insights in the design of modern roses.</title>
        <authorList>
            <person name="Bendahmane M."/>
        </authorList>
    </citation>
    <scope>NUCLEOTIDE SEQUENCE [LARGE SCALE GENOMIC DNA]</scope>
    <source>
        <strain evidence="3">cv. Old Blush</strain>
    </source>
</reference>
<evidence type="ECO:0000313" key="3">
    <source>
        <dbReference type="Proteomes" id="UP000238479"/>
    </source>
</evidence>
<keyword evidence="2" id="KW-0695">RNA-directed DNA polymerase</keyword>
<dbReference type="Gramene" id="PRQ48851">
    <property type="protein sequence ID" value="PRQ48851"/>
    <property type="gene ID" value="RchiOBHm_Chr2g0115331"/>
</dbReference>
<accession>A0A2P6RR32</accession>
<evidence type="ECO:0000259" key="1">
    <source>
        <dbReference type="Pfam" id="PF13976"/>
    </source>
</evidence>
<dbReference type="EMBL" id="PDCK01000040">
    <property type="protein sequence ID" value="PRQ48851.1"/>
    <property type="molecule type" value="Genomic_DNA"/>
</dbReference>
<dbReference type="Proteomes" id="UP000238479">
    <property type="component" value="Chromosome 2"/>
</dbReference>
<gene>
    <name evidence="2" type="ORF">RchiOBHm_Chr2g0115331</name>
</gene>
<sequence length="119" mass="13592">MYFYHGSNCFGDADLVNGYWCANCENTVAKTDDSKKIFLLSKSGSKRKFCDASSFLWHKRLGHISKQRLQELVKQDILPALDFTDFETCVDCLKGKMTNARNTGSKRSEQMLDLIHTDI</sequence>
<dbReference type="InterPro" id="IPR025724">
    <property type="entry name" value="GAG-pre-integrase_dom"/>
</dbReference>